<proteinExistence type="inferred from homology"/>
<comment type="catalytic activity">
    <reaction evidence="9">
        <text>ATP + H2O = ADP + phosphate + H(+)</text>
        <dbReference type="Rhea" id="RHEA:13065"/>
        <dbReference type="ChEBI" id="CHEBI:15377"/>
        <dbReference type="ChEBI" id="CHEBI:15378"/>
        <dbReference type="ChEBI" id="CHEBI:30616"/>
        <dbReference type="ChEBI" id="CHEBI:43474"/>
        <dbReference type="ChEBI" id="CHEBI:456216"/>
        <dbReference type="EC" id="5.6.2.4"/>
    </reaction>
</comment>
<keyword evidence="2 10" id="KW-0547">Nucleotide-binding</keyword>
<dbReference type="PROSITE" id="PS51217">
    <property type="entry name" value="UVRD_HELICASE_CTER"/>
    <property type="match status" value="1"/>
</dbReference>
<dbReference type="CDD" id="cd17932">
    <property type="entry name" value="DEXQc_UvrD"/>
    <property type="match status" value="1"/>
</dbReference>
<dbReference type="GO" id="GO:0004386">
    <property type="term" value="F:helicase activity"/>
    <property type="evidence" value="ECO:0007669"/>
    <property type="project" value="UniProtKB-KW"/>
</dbReference>
<evidence type="ECO:0000256" key="6">
    <source>
        <dbReference type="ARBA" id="ARBA00023235"/>
    </source>
</evidence>
<evidence type="ECO:0000256" key="2">
    <source>
        <dbReference type="ARBA" id="ARBA00022741"/>
    </source>
</evidence>
<dbReference type="Pfam" id="PF13361">
    <property type="entry name" value="UvrD_C"/>
    <property type="match status" value="1"/>
</dbReference>
<evidence type="ECO:0000259" key="12">
    <source>
        <dbReference type="PROSITE" id="PS51217"/>
    </source>
</evidence>
<dbReference type="Pfam" id="PF00580">
    <property type="entry name" value="UvrD-helicase"/>
    <property type="match status" value="1"/>
</dbReference>
<dbReference type="Gene3D" id="3.40.50.300">
    <property type="entry name" value="P-loop containing nucleotide triphosphate hydrolases"/>
    <property type="match status" value="2"/>
</dbReference>
<gene>
    <name evidence="13" type="ORF">QTN89_01555</name>
</gene>
<comment type="caution">
    <text evidence="13">The sequence shown here is derived from an EMBL/GenBank/DDBJ whole genome shotgun (WGS) entry which is preliminary data.</text>
</comment>
<evidence type="ECO:0000256" key="3">
    <source>
        <dbReference type="ARBA" id="ARBA00022801"/>
    </source>
</evidence>
<evidence type="ECO:0000256" key="8">
    <source>
        <dbReference type="ARBA" id="ARBA00034808"/>
    </source>
</evidence>
<dbReference type="InterPro" id="IPR013986">
    <property type="entry name" value="DExx_box_DNA_helicase_dom_sf"/>
</dbReference>
<feature type="binding site" evidence="10">
    <location>
        <begin position="30"/>
        <end position="37"/>
    </location>
    <ligand>
        <name>ATP</name>
        <dbReference type="ChEBI" id="CHEBI:30616"/>
    </ligand>
</feature>
<sequence length="653" mass="74601">MGQNETETYQLNDEQRKAAQFDGGHALILAGAGTGKTSTIVARVDHLLSRDVDARRILLLTFTRRAAREMRLRMMQRSGESTKLVSAGTFHNFCLQFLRRWPDLFGCGALSIIDRDDQLQLMKLARGTIVGKDAQFPKSAELVNYYSYARNTNRTIAEYLKQFTEHDEETIQRITGVLQDYTKRKLDCRYFDYDDILQLFAKGLHQNNVLREKLKRRFDHILVDEMQDTNPLQWLILDGLRDPAKLFCVGDDAQSIYAFRGADFKNVHSFTDRVEGAQVLRLEENFRSYQEILDVSNWLLKQSPLDYNKNLHAARGRGDKPRMLEFSEDLEEADWITEDLAARHEGGTPWAEHMILTRTAFGARHVEASLVMKDIPYRFVGGTQLLHSAHVKDLLSLLRVADNSADQLGWMRYLTLWPRIGEKTAATIIGKLMGISRADMIESILTERTKANPRLAEAFAACVKLLDRPQQAITAAVDKMTPLLEKKYDDWDRRSKDLKLLERLAEKHATIGEFLETYTLDPISESEASNEDDQDVVTLITVHSAKGTEAPVCYLLGVQPGNYPHVRSIGDDDQEEEERRVLYVAMTRAKNELIMTGTSRYQGAFVPYHNRYFAAAGTNSQLYFLSDLPGHLLGDDLPFDDDPFDEPIRSYRD</sequence>
<reference evidence="13 14" key="1">
    <citation type="submission" date="2023-06" db="EMBL/GenBank/DDBJ databases">
        <title>Roseiconus lacunae JC819 isolated from Gulf of Mannar region, Tamil Nadu.</title>
        <authorList>
            <person name="Pk S."/>
            <person name="Ch S."/>
            <person name="Ch V.R."/>
        </authorList>
    </citation>
    <scope>NUCLEOTIDE SEQUENCE [LARGE SCALE GENOMIC DNA]</scope>
    <source>
        <strain evidence="13 14">JC819</strain>
    </source>
</reference>
<feature type="domain" description="UvrD-like helicase C-terminal" evidence="12">
    <location>
        <begin position="290"/>
        <end position="547"/>
    </location>
</feature>
<dbReference type="InterPro" id="IPR014017">
    <property type="entry name" value="DNA_helicase_UvrD-like_C"/>
</dbReference>
<evidence type="ECO:0000256" key="9">
    <source>
        <dbReference type="ARBA" id="ARBA00048988"/>
    </source>
</evidence>
<evidence type="ECO:0000313" key="13">
    <source>
        <dbReference type="EMBL" id="MDM4014096.1"/>
    </source>
</evidence>
<dbReference type="Proteomes" id="UP001239462">
    <property type="component" value="Unassembled WGS sequence"/>
</dbReference>
<name>A0ABT7PCZ8_9BACT</name>
<evidence type="ECO:0000313" key="14">
    <source>
        <dbReference type="Proteomes" id="UP001239462"/>
    </source>
</evidence>
<dbReference type="RefSeq" id="WP_289161842.1">
    <property type="nucleotide sequence ID" value="NZ_JASZZN010000001.1"/>
</dbReference>
<dbReference type="EC" id="5.6.2.4" evidence="8"/>
<dbReference type="Gene3D" id="1.10.486.10">
    <property type="entry name" value="PCRA, domain 4"/>
    <property type="match status" value="1"/>
</dbReference>
<dbReference type="PANTHER" id="PTHR11070:SF3">
    <property type="entry name" value="DNA 3'-5' HELICASE"/>
    <property type="match status" value="1"/>
</dbReference>
<accession>A0ABT7PCZ8</accession>
<dbReference type="InterPro" id="IPR027417">
    <property type="entry name" value="P-loop_NTPase"/>
</dbReference>
<evidence type="ECO:0000256" key="10">
    <source>
        <dbReference type="PROSITE-ProRule" id="PRU00560"/>
    </source>
</evidence>
<evidence type="ECO:0000256" key="7">
    <source>
        <dbReference type="ARBA" id="ARBA00034617"/>
    </source>
</evidence>
<dbReference type="GO" id="GO:0016787">
    <property type="term" value="F:hydrolase activity"/>
    <property type="evidence" value="ECO:0007669"/>
    <property type="project" value="UniProtKB-KW"/>
</dbReference>
<comment type="similarity">
    <text evidence="1">Belongs to the helicase family. UvrD subfamily.</text>
</comment>
<comment type="catalytic activity">
    <reaction evidence="7">
        <text>Couples ATP hydrolysis with the unwinding of duplex DNA by translocating in the 3'-5' direction.</text>
        <dbReference type="EC" id="5.6.2.4"/>
    </reaction>
</comment>
<dbReference type="InterPro" id="IPR000212">
    <property type="entry name" value="DNA_helicase_UvrD/REP"/>
</dbReference>
<keyword evidence="14" id="KW-1185">Reference proteome</keyword>
<evidence type="ECO:0000256" key="5">
    <source>
        <dbReference type="ARBA" id="ARBA00022840"/>
    </source>
</evidence>
<keyword evidence="6" id="KW-0413">Isomerase</keyword>
<keyword evidence="5 10" id="KW-0067">ATP-binding</keyword>
<evidence type="ECO:0000256" key="1">
    <source>
        <dbReference type="ARBA" id="ARBA00009922"/>
    </source>
</evidence>
<dbReference type="Gene3D" id="1.10.10.160">
    <property type="match status" value="1"/>
</dbReference>
<evidence type="ECO:0000259" key="11">
    <source>
        <dbReference type="PROSITE" id="PS51198"/>
    </source>
</evidence>
<dbReference type="PROSITE" id="PS51198">
    <property type="entry name" value="UVRD_HELICASE_ATP_BIND"/>
    <property type="match status" value="1"/>
</dbReference>
<protein>
    <recommendedName>
        <fullName evidence="8">DNA 3'-5' helicase</fullName>
        <ecNumber evidence="8">5.6.2.4</ecNumber>
    </recommendedName>
</protein>
<dbReference type="SUPFAM" id="SSF52540">
    <property type="entry name" value="P-loop containing nucleoside triphosphate hydrolases"/>
    <property type="match status" value="1"/>
</dbReference>
<organism evidence="13 14">
    <name type="scientific">Roseiconus lacunae</name>
    <dbReference type="NCBI Taxonomy" id="2605694"/>
    <lineage>
        <taxon>Bacteria</taxon>
        <taxon>Pseudomonadati</taxon>
        <taxon>Planctomycetota</taxon>
        <taxon>Planctomycetia</taxon>
        <taxon>Pirellulales</taxon>
        <taxon>Pirellulaceae</taxon>
        <taxon>Roseiconus</taxon>
    </lineage>
</organism>
<dbReference type="PANTHER" id="PTHR11070">
    <property type="entry name" value="UVRD / RECB / PCRA DNA HELICASE FAMILY MEMBER"/>
    <property type="match status" value="1"/>
</dbReference>
<feature type="domain" description="UvrD-like helicase ATP-binding" evidence="11">
    <location>
        <begin position="9"/>
        <end position="289"/>
    </location>
</feature>
<keyword evidence="3 10" id="KW-0378">Hydrolase</keyword>
<dbReference type="InterPro" id="IPR014016">
    <property type="entry name" value="UvrD-like_ATP-bd"/>
</dbReference>
<evidence type="ECO:0000256" key="4">
    <source>
        <dbReference type="ARBA" id="ARBA00022806"/>
    </source>
</evidence>
<keyword evidence="4 10" id="KW-0347">Helicase</keyword>
<dbReference type="EMBL" id="JASZZN010000001">
    <property type="protein sequence ID" value="MDM4014096.1"/>
    <property type="molecule type" value="Genomic_DNA"/>
</dbReference>